<reference evidence="2 3" key="1">
    <citation type="submission" date="2024-01" db="EMBL/GenBank/DDBJ databases">
        <title>A draft genome for the cacao thread blight pathogen Marasmiellus scandens.</title>
        <authorList>
            <person name="Baruah I.K."/>
            <person name="Leung J."/>
            <person name="Bukari Y."/>
            <person name="Amoako-Attah I."/>
            <person name="Meinhardt L.W."/>
            <person name="Bailey B.A."/>
            <person name="Cohen S.P."/>
        </authorList>
    </citation>
    <scope>NUCLEOTIDE SEQUENCE [LARGE SCALE GENOMIC DNA]</scope>
    <source>
        <strain evidence="2 3">GH-19</strain>
    </source>
</reference>
<dbReference type="Proteomes" id="UP001498398">
    <property type="component" value="Unassembled WGS sequence"/>
</dbReference>
<evidence type="ECO:0008006" key="4">
    <source>
        <dbReference type="Google" id="ProtNLM"/>
    </source>
</evidence>
<gene>
    <name evidence="2" type="ORF">VKT23_015163</name>
</gene>
<comment type="caution">
    <text evidence="2">The sequence shown here is derived from an EMBL/GenBank/DDBJ whole genome shotgun (WGS) entry which is preliminary data.</text>
</comment>
<feature type="chain" id="PRO_5046105154" description="Transmembrane protein" evidence="1">
    <location>
        <begin position="23"/>
        <end position="150"/>
    </location>
</feature>
<protein>
    <recommendedName>
        <fullName evidence="4">Transmembrane protein</fullName>
    </recommendedName>
</protein>
<proteinExistence type="predicted"/>
<feature type="signal peptide" evidence="1">
    <location>
        <begin position="1"/>
        <end position="22"/>
    </location>
</feature>
<evidence type="ECO:0000313" key="3">
    <source>
        <dbReference type="Proteomes" id="UP001498398"/>
    </source>
</evidence>
<evidence type="ECO:0000256" key="1">
    <source>
        <dbReference type="SAM" id="SignalP"/>
    </source>
</evidence>
<dbReference type="EMBL" id="JBANRG010000049">
    <property type="protein sequence ID" value="KAK7444845.1"/>
    <property type="molecule type" value="Genomic_DNA"/>
</dbReference>
<keyword evidence="1" id="KW-0732">Signal</keyword>
<keyword evidence="3" id="KW-1185">Reference proteome</keyword>
<organism evidence="2 3">
    <name type="scientific">Marasmiellus scandens</name>
    <dbReference type="NCBI Taxonomy" id="2682957"/>
    <lineage>
        <taxon>Eukaryota</taxon>
        <taxon>Fungi</taxon>
        <taxon>Dikarya</taxon>
        <taxon>Basidiomycota</taxon>
        <taxon>Agaricomycotina</taxon>
        <taxon>Agaricomycetes</taxon>
        <taxon>Agaricomycetidae</taxon>
        <taxon>Agaricales</taxon>
        <taxon>Marasmiineae</taxon>
        <taxon>Omphalotaceae</taxon>
        <taxon>Marasmiellus</taxon>
    </lineage>
</organism>
<sequence>MFSPRLQMILMVFLVFFNAALAAPTSTSDGNNAAPVNFTQVFTEKECVQTCQPVSMNMMGNGSEPSANENTCKDPMPATLQKCLQCGFDFVPGLSNDSVIGFLQNFTNSCKQFNSNINIAPIQTNAASEVRGVVLMSLVAMSIGILFSIV</sequence>
<name>A0ABR1J216_9AGAR</name>
<accession>A0ABR1J216</accession>
<evidence type="ECO:0000313" key="2">
    <source>
        <dbReference type="EMBL" id="KAK7444845.1"/>
    </source>
</evidence>